<feature type="chain" id="PRO_5038661571" evidence="2">
    <location>
        <begin position="21"/>
        <end position="302"/>
    </location>
</feature>
<dbReference type="Proteomes" id="UP000070541">
    <property type="component" value="Unassembled WGS sequence"/>
</dbReference>
<dbReference type="PROSITE" id="PS51257">
    <property type="entry name" value="PROKAR_LIPOPROTEIN"/>
    <property type="match status" value="1"/>
</dbReference>
<comment type="caution">
    <text evidence="4">The sequence shown here is derived from an EMBL/GenBank/DDBJ whole genome shotgun (WGS) entry which is preliminary data.</text>
</comment>
<feature type="signal peptide" evidence="2">
    <location>
        <begin position="1"/>
        <end position="20"/>
    </location>
</feature>
<dbReference type="PANTHER" id="PTHR35936">
    <property type="entry name" value="MEMBRANE-BOUND LYTIC MUREIN TRANSGLYCOSYLASE F"/>
    <property type="match status" value="1"/>
</dbReference>
<dbReference type="Pfam" id="PF00497">
    <property type="entry name" value="SBP_bac_3"/>
    <property type="match status" value="1"/>
</dbReference>
<proteinExistence type="predicted"/>
<evidence type="ECO:0000256" key="1">
    <source>
        <dbReference type="ARBA" id="ARBA00022729"/>
    </source>
</evidence>
<dbReference type="PATRIC" id="fig|1303.76.peg.282"/>
<accession>A0A139MCQ1</accession>
<evidence type="ECO:0000313" key="5">
    <source>
        <dbReference type="Proteomes" id="UP000070541"/>
    </source>
</evidence>
<dbReference type="SMART" id="SM00062">
    <property type="entry name" value="PBPb"/>
    <property type="match status" value="1"/>
</dbReference>
<organism evidence="4 5">
    <name type="scientific">Streptococcus oralis</name>
    <dbReference type="NCBI Taxonomy" id="1303"/>
    <lineage>
        <taxon>Bacteria</taxon>
        <taxon>Bacillati</taxon>
        <taxon>Bacillota</taxon>
        <taxon>Bacilli</taxon>
        <taxon>Lactobacillales</taxon>
        <taxon>Streptococcaceae</taxon>
        <taxon>Streptococcus</taxon>
    </lineage>
</organism>
<dbReference type="Gene3D" id="3.40.190.10">
    <property type="entry name" value="Periplasmic binding protein-like II"/>
    <property type="match status" value="2"/>
</dbReference>
<gene>
    <name evidence="4" type="ORF">SORDD05_00269</name>
</gene>
<evidence type="ECO:0000259" key="3">
    <source>
        <dbReference type="SMART" id="SM00062"/>
    </source>
</evidence>
<feature type="domain" description="Solute-binding protein family 3/N-terminal" evidence="3">
    <location>
        <begin position="41"/>
        <end position="269"/>
    </location>
</feature>
<evidence type="ECO:0000313" key="4">
    <source>
        <dbReference type="EMBL" id="KXT61443.1"/>
    </source>
</evidence>
<dbReference type="SUPFAM" id="SSF53850">
    <property type="entry name" value="Periplasmic binding protein-like II"/>
    <property type="match status" value="1"/>
</dbReference>
<dbReference type="InterPro" id="IPR001638">
    <property type="entry name" value="Solute-binding_3/MltF_N"/>
</dbReference>
<dbReference type="PANTHER" id="PTHR35936:SF34">
    <property type="entry name" value="ABC TRANSPORTER EXTRACELLULAR-BINDING PROTEIN YCKB-RELATED"/>
    <property type="match status" value="1"/>
</dbReference>
<keyword evidence="1 2" id="KW-0732">Signal</keyword>
<protein>
    <submittedName>
        <fullName evidence="4">Amino acid ABC transporter, amino acid-binding protein</fullName>
    </submittedName>
</protein>
<dbReference type="EMBL" id="LQOG01000012">
    <property type="protein sequence ID" value="KXT61443.1"/>
    <property type="molecule type" value="Genomic_DNA"/>
</dbReference>
<name>A0A139MCQ1_STROR</name>
<evidence type="ECO:0000256" key="2">
    <source>
        <dbReference type="SAM" id="SignalP"/>
    </source>
</evidence>
<dbReference type="AlphaFoldDB" id="A0A139MCQ1"/>
<dbReference type="CDD" id="cd00996">
    <property type="entry name" value="PBP2_AatB_like"/>
    <property type="match status" value="1"/>
</dbReference>
<reference evidence="4 5" key="1">
    <citation type="submission" date="2016-01" db="EMBL/GenBank/DDBJ databases">
        <title>Highly variable Streptococcus oralis are common among viridans streptococci isolated from primates.</title>
        <authorList>
            <person name="Denapaite D."/>
            <person name="Rieger M."/>
            <person name="Koendgen S."/>
            <person name="Brueckner R."/>
            <person name="Ochigava I."/>
            <person name="Kappeler P."/>
            <person name="Maetz-Rensing K."/>
            <person name="Leendertz F."/>
            <person name="Hakenbeck R."/>
        </authorList>
    </citation>
    <scope>NUCLEOTIDE SEQUENCE [LARGE SCALE GENOMIC DNA]</scope>
    <source>
        <strain evidence="4 5">DD05</strain>
    </source>
</reference>
<sequence length="302" mass="33578">MMKKLMLVLVSLMTALFLVACGKNSSETSGDNWSKYEFNKSITIGFDSTFVPMGFAQKDGSYAGFDIDLATAVFEKYGITVNWQPIDWDLKEAELTKGTIDLIWNGYSATDERREKVAFSNSYMKNEQVLVTKKSSGITTVKDMTGKTLGAQAGSSGYADFEGKPAILKDIVANNEANQYQTFNEALIDLKNDRIDGLLIDRVYANYYLEAEGVLNDYNVFTVGLETEAFAVGARKEDTTLVNKINEGFSSLYKDGKFQEISQKWFGEDVATSQVKIKNKKKRLSVPQSLFVSKNPLASTRG</sequence>